<keyword evidence="6" id="KW-0963">Cytoplasm</keyword>
<protein>
    <submittedName>
        <fullName evidence="27">Uncharacterized protein</fullName>
    </submittedName>
</protein>
<dbReference type="InterPro" id="IPR027267">
    <property type="entry name" value="AH/BAR_dom_sf"/>
</dbReference>
<evidence type="ECO:0000256" key="7">
    <source>
        <dbReference type="ARBA" id="ARBA00022553"/>
    </source>
</evidence>
<evidence type="ECO:0000256" key="17">
    <source>
        <dbReference type="ARBA" id="ARBA00055545"/>
    </source>
</evidence>
<dbReference type="Gene3D" id="1.20.1270.60">
    <property type="entry name" value="Arfaptin homology (AH) domain/BAR domain"/>
    <property type="match status" value="1"/>
</dbReference>
<dbReference type="EMBL" id="JAHDVG010000469">
    <property type="protein sequence ID" value="KAH1181129.1"/>
    <property type="molecule type" value="Genomic_DNA"/>
</dbReference>
<comment type="function">
    <text evidence="17">Plays a role in endocytosis and regulates internalization of plasma membrane proteins. Overexpression impairs internalization of SLC2A1/GLUT1 and TRPV4 and increases the levels of SLC2A1/GLUT1 and TRPV4 at the cell membrane. Inhibits the TRPV4 calcium channel activity.</text>
</comment>
<dbReference type="FunFam" id="2.40.70.10:FF:000066">
    <property type="entry name" value="Napsin A aspartic peptidase"/>
    <property type="match status" value="1"/>
</dbReference>
<dbReference type="GO" id="GO:0005886">
    <property type="term" value="C:plasma membrane"/>
    <property type="evidence" value="ECO:0007669"/>
    <property type="project" value="UniProtKB-SubCell"/>
</dbReference>
<dbReference type="PRINTS" id="PR00792">
    <property type="entry name" value="PEPSIN"/>
</dbReference>
<keyword evidence="11 22" id="KW-0378">Hydrolase</keyword>
<evidence type="ECO:0000256" key="4">
    <source>
        <dbReference type="ARBA" id="ARBA00022443"/>
    </source>
</evidence>
<evidence type="ECO:0000256" key="20">
    <source>
        <dbReference type="PROSITE-ProRule" id="PRU00192"/>
    </source>
</evidence>
<dbReference type="InterPro" id="IPR033121">
    <property type="entry name" value="PEPTIDASE_A1"/>
</dbReference>
<keyword evidence="28" id="KW-1185">Reference proteome</keyword>
<dbReference type="FunFam" id="1.20.1270.60:FF:000009">
    <property type="entry name" value="Protein kinase C and casein kinase substrate in neurons 2"/>
    <property type="match status" value="1"/>
</dbReference>
<evidence type="ECO:0000256" key="10">
    <source>
        <dbReference type="ARBA" id="ARBA00022750"/>
    </source>
</evidence>
<evidence type="ECO:0000256" key="9">
    <source>
        <dbReference type="ARBA" id="ARBA00022729"/>
    </source>
</evidence>
<dbReference type="InterPro" id="IPR031160">
    <property type="entry name" value="F_BAR_dom"/>
</dbReference>
<gene>
    <name evidence="27" type="ORF">KIL84_002063</name>
</gene>
<feature type="region of interest" description="Disordered" evidence="23">
    <location>
        <begin position="664"/>
        <end position="694"/>
    </location>
</feature>
<evidence type="ECO:0000256" key="12">
    <source>
        <dbReference type="ARBA" id="ARBA00023054"/>
    </source>
</evidence>
<keyword evidence="14" id="KW-0865">Zymogen</keyword>
<evidence type="ECO:0000256" key="23">
    <source>
        <dbReference type="SAM" id="MobiDB-lite"/>
    </source>
</evidence>
<evidence type="ECO:0000256" key="6">
    <source>
        <dbReference type="ARBA" id="ARBA00022490"/>
    </source>
</evidence>
<comment type="subunit">
    <text evidence="18">Homodimer. May form heterooligomers with other PACSINs. Interacts (via SH3 domain) with DNM1, SYNJ1 and WASL. Interacts with TRPV4.</text>
</comment>
<dbReference type="PROSITE" id="PS51741">
    <property type="entry name" value="F_BAR"/>
    <property type="match status" value="1"/>
</dbReference>
<evidence type="ECO:0000256" key="15">
    <source>
        <dbReference type="ARBA" id="ARBA00023157"/>
    </source>
</evidence>
<evidence type="ECO:0000256" key="2">
    <source>
        <dbReference type="ARBA" id="ARBA00004496"/>
    </source>
</evidence>
<dbReference type="PANTHER" id="PTHR47966:SF83">
    <property type="entry name" value="NAPSIN-A"/>
    <property type="match status" value="1"/>
</dbReference>
<dbReference type="InterPro" id="IPR001452">
    <property type="entry name" value="SH3_domain"/>
</dbReference>
<feature type="domain" description="SH3" evidence="24">
    <location>
        <begin position="344"/>
        <end position="405"/>
    </location>
</feature>
<keyword evidence="4 20" id="KW-0728">SH3 domain</keyword>
<keyword evidence="9" id="KW-0732">Signal</keyword>
<dbReference type="PROSITE" id="PS00141">
    <property type="entry name" value="ASP_PROTEASE"/>
    <property type="match status" value="1"/>
</dbReference>
<evidence type="ECO:0000313" key="27">
    <source>
        <dbReference type="EMBL" id="KAH1181129.1"/>
    </source>
</evidence>
<evidence type="ECO:0000256" key="13">
    <source>
        <dbReference type="ARBA" id="ARBA00023136"/>
    </source>
</evidence>
<dbReference type="Pfam" id="PF00611">
    <property type="entry name" value="FCH"/>
    <property type="match status" value="1"/>
</dbReference>
<dbReference type="InterPro" id="IPR001060">
    <property type="entry name" value="FCH_dom"/>
</dbReference>
<evidence type="ECO:0000259" key="25">
    <source>
        <dbReference type="PROSITE" id="PS51741"/>
    </source>
</evidence>
<dbReference type="SUPFAM" id="SSF50044">
    <property type="entry name" value="SH3-domain"/>
    <property type="match status" value="1"/>
</dbReference>
<evidence type="ECO:0000256" key="1">
    <source>
        <dbReference type="ARBA" id="ARBA00004413"/>
    </source>
</evidence>
<dbReference type="SUPFAM" id="SSF103657">
    <property type="entry name" value="BAR/IMD domain-like"/>
    <property type="match status" value="1"/>
</dbReference>
<accession>A0A9D3XIB0</accession>
<evidence type="ECO:0000259" key="26">
    <source>
        <dbReference type="PROSITE" id="PS51767"/>
    </source>
</evidence>
<keyword evidence="8 22" id="KW-0645">Protease</keyword>
<name>A0A9D3XIB0_9SAUR</name>
<feature type="domain" description="Peptidase A1" evidence="26">
    <location>
        <begin position="336"/>
        <end position="648"/>
    </location>
</feature>
<comment type="subcellular location">
    <subcellularLocation>
        <location evidence="1">Cell membrane</location>
        <topology evidence="1">Peripheral membrane protein</topology>
        <orientation evidence="1">Cytoplasmic side</orientation>
    </subcellularLocation>
    <subcellularLocation>
        <location evidence="2">Cytoplasm</location>
    </subcellularLocation>
</comment>
<proteinExistence type="inferred from homology"/>
<reference evidence="27" key="1">
    <citation type="submission" date="2021-09" db="EMBL/GenBank/DDBJ databases">
        <title>The genome of Mauremys mutica provides insights into the evolution of semi-aquatic lifestyle.</title>
        <authorList>
            <person name="Gong S."/>
            <person name="Gao Y."/>
        </authorList>
    </citation>
    <scope>NUCLEOTIDE SEQUENCE</scope>
    <source>
        <strain evidence="27">MM-2020</strain>
        <tissue evidence="27">Muscle</tissue>
    </source>
</reference>
<dbReference type="GO" id="GO:0005764">
    <property type="term" value="C:lysosome"/>
    <property type="evidence" value="ECO:0007669"/>
    <property type="project" value="TreeGrafter"/>
</dbReference>
<evidence type="ECO:0000256" key="3">
    <source>
        <dbReference type="ARBA" id="ARBA00007447"/>
    </source>
</evidence>
<feature type="disulfide bond" evidence="19">
    <location>
        <begin position="570"/>
        <end position="607"/>
    </location>
</feature>
<dbReference type="GO" id="GO:0005615">
    <property type="term" value="C:extracellular space"/>
    <property type="evidence" value="ECO:0007669"/>
    <property type="project" value="TreeGrafter"/>
</dbReference>
<sequence>MSEIYSEVAGDEPPSDSFWMPNRYQRTVRRLEEGSQVCDQLVGCFRDRARIEGSYARHMGAWVQKWRPLVDASPLYGSVRRAWQAFLDTTERLGRLHRDTQRALLAEELARLRGWQRDNYHRKLLGGFREARELESGFRRAQKPWARRLRKVEKAKASYHRACRKEHAAAGREQLAPGGPPLAPDRQRALREERQRHTLETHKERQHYEQALAELSRASPRYVEEMESVFEQGQEFEQRRIEFLKEALAALQRRLDPTAHPGVQAAQTQLRQAISDISARQDLDWWRRQRGPGMAMAWPEFEAWSPEWEQPSPKVPPPGQGEEKVPLQSIRLAPGSAAEVPAPVLGQRVRAIYDYAGQEPDELSFTAGEELTKLEEQDPQGWCKGVTDGGRVGLYPANYVQPVSNLTVENQTFAEAVELPGLVFVAAKFDGILGMGYPGLSVRGVTPVFDSMMAQGLLDQNVFSFHLRRGSAEDGGELLLGGTDPGLYQGELHYVPVSRKAYWQVKVDRIRVKKARGGHQCKKPSLCRGGCQAIVDTGTSLIAGPSKEIKTLHKALGPFRALNGQYLLDCDQLSGLPEVSFVLGGKPFSLTGEQYVLKVTQLGLSICVSGFMALDVPPPAGPLWILGDVFLGQYYTVFDRDRDRVGLARANACCLPASLPLSKLQHPPPVRDPDPPTSVLHPPPPPGPAEAGLR</sequence>
<evidence type="ECO:0000256" key="22">
    <source>
        <dbReference type="RuleBase" id="RU000454"/>
    </source>
</evidence>
<keyword evidence="15 19" id="KW-1015">Disulfide bond</keyword>
<dbReference type="Pfam" id="PF00026">
    <property type="entry name" value="Asp"/>
    <property type="match status" value="1"/>
</dbReference>
<keyword evidence="7" id="KW-0597">Phosphoprotein</keyword>
<dbReference type="InterPro" id="IPR001969">
    <property type="entry name" value="Aspartic_peptidase_AS"/>
</dbReference>
<evidence type="ECO:0000256" key="21">
    <source>
        <dbReference type="PROSITE-ProRule" id="PRU01077"/>
    </source>
</evidence>
<dbReference type="PANTHER" id="PTHR47966">
    <property type="entry name" value="BETA-SITE APP-CLEAVING ENZYME, ISOFORM A-RELATED"/>
    <property type="match status" value="1"/>
</dbReference>
<dbReference type="InterPro" id="IPR036028">
    <property type="entry name" value="SH3-like_dom_sf"/>
</dbReference>
<keyword evidence="12 21" id="KW-0175">Coiled coil</keyword>
<dbReference type="Gene3D" id="2.30.30.40">
    <property type="entry name" value="SH3 Domains"/>
    <property type="match status" value="1"/>
</dbReference>
<dbReference type="PROSITE" id="PS51767">
    <property type="entry name" value="PEPTIDASE_A1"/>
    <property type="match status" value="1"/>
</dbReference>
<feature type="region of interest" description="Disordered" evidence="23">
    <location>
        <begin position="164"/>
        <end position="191"/>
    </location>
</feature>
<evidence type="ECO:0000256" key="19">
    <source>
        <dbReference type="PIRSR" id="PIRSR601461-2"/>
    </source>
</evidence>
<evidence type="ECO:0000256" key="5">
    <source>
        <dbReference type="ARBA" id="ARBA00022475"/>
    </source>
</evidence>
<dbReference type="CDD" id="cd07655">
    <property type="entry name" value="F-BAR_PACSIN"/>
    <property type="match status" value="1"/>
</dbReference>
<keyword evidence="16" id="KW-0325">Glycoprotein</keyword>
<feature type="domain" description="F-BAR" evidence="25">
    <location>
        <begin position="12"/>
        <end position="282"/>
    </location>
</feature>
<dbReference type="Proteomes" id="UP000827986">
    <property type="component" value="Unassembled WGS sequence"/>
</dbReference>
<dbReference type="AlphaFoldDB" id="A0A9D3XIB0"/>
<organism evidence="27 28">
    <name type="scientific">Mauremys mutica</name>
    <name type="common">yellowpond turtle</name>
    <dbReference type="NCBI Taxonomy" id="74926"/>
    <lineage>
        <taxon>Eukaryota</taxon>
        <taxon>Metazoa</taxon>
        <taxon>Chordata</taxon>
        <taxon>Craniata</taxon>
        <taxon>Vertebrata</taxon>
        <taxon>Euteleostomi</taxon>
        <taxon>Archelosauria</taxon>
        <taxon>Testudinata</taxon>
        <taxon>Testudines</taxon>
        <taxon>Cryptodira</taxon>
        <taxon>Durocryptodira</taxon>
        <taxon>Testudinoidea</taxon>
        <taxon>Geoemydidae</taxon>
        <taxon>Geoemydinae</taxon>
        <taxon>Mauremys</taxon>
    </lineage>
</organism>
<dbReference type="SUPFAM" id="SSF50630">
    <property type="entry name" value="Acid proteases"/>
    <property type="match status" value="1"/>
</dbReference>
<dbReference type="FunFam" id="2.30.30.40:FF:000014">
    <property type="entry name" value="Kinase C and casein kinase substrate in neurons protein"/>
    <property type="match status" value="1"/>
</dbReference>
<evidence type="ECO:0000256" key="14">
    <source>
        <dbReference type="ARBA" id="ARBA00023145"/>
    </source>
</evidence>
<comment type="caution">
    <text evidence="27">The sequence shown here is derived from an EMBL/GenBank/DDBJ whole genome shotgun (WGS) entry which is preliminary data.</text>
</comment>
<keyword evidence="10 22" id="KW-0064">Aspartyl protease</keyword>
<keyword evidence="13" id="KW-0472">Membrane</keyword>
<dbReference type="SMART" id="SM00055">
    <property type="entry name" value="FCH"/>
    <property type="match status" value="1"/>
</dbReference>
<dbReference type="GO" id="GO:0004190">
    <property type="term" value="F:aspartic-type endopeptidase activity"/>
    <property type="evidence" value="ECO:0007669"/>
    <property type="project" value="UniProtKB-KW"/>
</dbReference>
<evidence type="ECO:0000256" key="11">
    <source>
        <dbReference type="ARBA" id="ARBA00022801"/>
    </source>
</evidence>
<dbReference type="Gene3D" id="2.40.70.10">
    <property type="entry name" value="Acid Proteases"/>
    <property type="match status" value="1"/>
</dbReference>
<evidence type="ECO:0000256" key="16">
    <source>
        <dbReference type="ARBA" id="ARBA00023180"/>
    </source>
</evidence>
<dbReference type="SMART" id="SM00326">
    <property type="entry name" value="SH3"/>
    <property type="match status" value="1"/>
</dbReference>
<evidence type="ECO:0000313" key="28">
    <source>
        <dbReference type="Proteomes" id="UP000827986"/>
    </source>
</evidence>
<keyword evidence="5" id="KW-1003">Cell membrane</keyword>
<dbReference type="InterPro" id="IPR001461">
    <property type="entry name" value="Aspartic_peptidase_A1"/>
</dbReference>
<dbReference type="PROSITE" id="PS50002">
    <property type="entry name" value="SH3"/>
    <property type="match status" value="1"/>
</dbReference>
<evidence type="ECO:0000259" key="24">
    <source>
        <dbReference type="PROSITE" id="PS50002"/>
    </source>
</evidence>
<evidence type="ECO:0000256" key="8">
    <source>
        <dbReference type="ARBA" id="ARBA00022670"/>
    </source>
</evidence>
<evidence type="ECO:0000256" key="18">
    <source>
        <dbReference type="ARBA" id="ARBA00064966"/>
    </source>
</evidence>
<comment type="similarity">
    <text evidence="3 22">Belongs to the peptidase A1 family.</text>
</comment>
<dbReference type="InterPro" id="IPR021109">
    <property type="entry name" value="Peptidase_aspartic_dom_sf"/>
</dbReference>
<dbReference type="PRINTS" id="PR00452">
    <property type="entry name" value="SH3DOMAIN"/>
</dbReference>
<dbReference type="GO" id="GO:0006508">
    <property type="term" value="P:proteolysis"/>
    <property type="evidence" value="ECO:0007669"/>
    <property type="project" value="UniProtKB-KW"/>
</dbReference>